<dbReference type="InterPro" id="IPR045069">
    <property type="entry name" value="MATE_euk"/>
</dbReference>
<dbReference type="CDD" id="cd13132">
    <property type="entry name" value="MATE_eukaryotic"/>
    <property type="match status" value="1"/>
</dbReference>
<keyword evidence="4 7" id="KW-0812">Transmembrane</keyword>
<keyword evidence="6 7" id="KW-0472">Membrane</keyword>
<keyword evidence="3" id="KW-0813">Transport</keyword>
<feature type="transmembrane region" description="Helical" evidence="7">
    <location>
        <begin position="177"/>
        <end position="200"/>
    </location>
</feature>
<feature type="transmembrane region" description="Helical" evidence="7">
    <location>
        <begin position="63"/>
        <end position="86"/>
    </location>
</feature>
<comment type="caution">
    <text evidence="8">The sequence shown here is derived from an EMBL/GenBank/DDBJ whole genome shotgun (WGS) entry which is preliminary data.</text>
</comment>
<evidence type="ECO:0000256" key="7">
    <source>
        <dbReference type="RuleBase" id="RU004914"/>
    </source>
</evidence>
<evidence type="ECO:0000256" key="6">
    <source>
        <dbReference type="ARBA" id="ARBA00023136"/>
    </source>
</evidence>
<gene>
    <name evidence="8" type="ordered locus">AXX17_At1g60540</name>
</gene>
<dbReference type="NCBIfam" id="TIGR00797">
    <property type="entry name" value="matE"/>
    <property type="match status" value="1"/>
</dbReference>
<dbReference type="GO" id="GO:0016020">
    <property type="term" value="C:membrane"/>
    <property type="evidence" value="ECO:0007669"/>
    <property type="project" value="UniProtKB-SubCell"/>
</dbReference>
<feature type="transmembrane region" description="Helical" evidence="7">
    <location>
        <begin position="435"/>
        <end position="458"/>
    </location>
</feature>
<proteinExistence type="inferred from homology"/>
<evidence type="ECO:0000313" key="9">
    <source>
        <dbReference type="Proteomes" id="UP000078284"/>
    </source>
</evidence>
<feature type="transmembrane region" description="Helical" evidence="7">
    <location>
        <begin position="406"/>
        <end position="429"/>
    </location>
</feature>
<dbReference type="GO" id="GO:0015297">
    <property type="term" value="F:antiporter activity"/>
    <property type="evidence" value="ECO:0007669"/>
    <property type="project" value="InterPro"/>
</dbReference>
<keyword evidence="5 7" id="KW-1133">Transmembrane helix</keyword>
<accession>A0A178WEJ3</accession>
<evidence type="ECO:0000256" key="1">
    <source>
        <dbReference type="ARBA" id="ARBA00004141"/>
    </source>
</evidence>
<reference evidence="9" key="1">
    <citation type="journal article" date="2016" name="Proc. Natl. Acad. Sci. U.S.A.">
        <title>Chromosome-level assembly of Arabidopsis thaliana Ler reveals the extent of translocation and inversion polymorphisms.</title>
        <authorList>
            <person name="Zapata L."/>
            <person name="Ding J."/>
            <person name="Willing E.M."/>
            <person name="Hartwig B."/>
            <person name="Bezdan D."/>
            <person name="Jiao W.B."/>
            <person name="Patel V."/>
            <person name="Velikkakam James G."/>
            <person name="Koornneef M."/>
            <person name="Ossowski S."/>
            <person name="Schneeberger K."/>
        </authorList>
    </citation>
    <scope>NUCLEOTIDE SEQUENCE [LARGE SCALE GENOMIC DNA]</scope>
    <source>
        <strain evidence="9">cv. Landsberg erecta</strain>
    </source>
</reference>
<dbReference type="GO" id="GO:1990961">
    <property type="term" value="P:xenobiotic detoxification by transmembrane export across the plasma membrane"/>
    <property type="evidence" value="ECO:0007669"/>
    <property type="project" value="InterPro"/>
</dbReference>
<dbReference type="GO" id="GO:0042910">
    <property type="term" value="F:xenobiotic transmembrane transporter activity"/>
    <property type="evidence" value="ECO:0007669"/>
    <property type="project" value="InterPro"/>
</dbReference>
<name>A0A178WEJ3_ARATH</name>
<feature type="transmembrane region" description="Helical" evidence="7">
    <location>
        <begin position="374"/>
        <end position="394"/>
    </location>
</feature>
<dbReference type="Pfam" id="PF01554">
    <property type="entry name" value="MatE"/>
    <property type="match status" value="2"/>
</dbReference>
<comment type="subcellular location">
    <subcellularLocation>
        <location evidence="1">Membrane</location>
        <topology evidence="1">Multi-pass membrane protein</topology>
    </subcellularLocation>
</comment>
<dbReference type="Proteomes" id="UP000078284">
    <property type="component" value="Chromosome 1"/>
</dbReference>
<feature type="transmembrane region" description="Helical" evidence="7">
    <location>
        <begin position="143"/>
        <end position="165"/>
    </location>
</feature>
<evidence type="ECO:0000313" key="8">
    <source>
        <dbReference type="EMBL" id="OAP16837.1"/>
    </source>
</evidence>
<feature type="transmembrane region" description="Helical" evidence="7">
    <location>
        <begin position="332"/>
        <end position="354"/>
    </location>
</feature>
<dbReference type="PANTHER" id="PTHR11206">
    <property type="entry name" value="MULTIDRUG RESISTANCE PROTEIN"/>
    <property type="match status" value="1"/>
</dbReference>
<evidence type="ECO:0000256" key="4">
    <source>
        <dbReference type="ARBA" id="ARBA00022692"/>
    </source>
</evidence>
<feature type="transmembrane region" description="Helical" evidence="7">
    <location>
        <begin position="32"/>
        <end position="51"/>
    </location>
</feature>
<feature type="transmembrane region" description="Helical" evidence="7">
    <location>
        <begin position="206"/>
        <end position="229"/>
    </location>
</feature>
<protein>
    <recommendedName>
        <fullName evidence="7">Protein DETOXIFICATION</fullName>
    </recommendedName>
    <alternativeName>
        <fullName evidence="7">Multidrug and toxic compound extrusion protein</fullName>
    </alternativeName>
</protein>
<dbReference type="InterPro" id="IPR002528">
    <property type="entry name" value="MATE_fam"/>
</dbReference>
<evidence type="ECO:0000256" key="2">
    <source>
        <dbReference type="ARBA" id="ARBA00010199"/>
    </source>
</evidence>
<evidence type="ECO:0000256" key="5">
    <source>
        <dbReference type="ARBA" id="ARBA00022989"/>
    </source>
</evidence>
<evidence type="ECO:0000256" key="3">
    <source>
        <dbReference type="ARBA" id="ARBA00022448"/>
    </source>
</evidence>
<organism evidence="8 9">
    <name type="scientific">Arabidopsis thaliana</name>
    <name type="common">Mouse-ear cress</name>
    <dbReference type="NCBI Taxonomy" id="3702"/>
    <lineage>
        <taxon>Eukaryota</taxon>
        <taxon>Viridiplantae</taxon>
        <taxon>Streptophyta</taxon>
        <taxon>Embryophyta</taxon>
        <taxon>Tracheophyta</taxon>
        <taxon>Spermatophyta</taxon>
        <taxon>Magnoliopsida</taxon>
        <taxon>eudicotyledons</taxon>
        <taxon>Gunneridae</taxon>
        <taxon>Pentapetalae</taxon>
        <taxon>rosids</taxon>
        <taxon>malvids</taxon>
        <taxon>Brassicales</taxon>
        <taxon>Brassicaceae</taxon>
        <taxon>Camelineae</taxon>
        <taxon>Arabidopsis</taxon>
    </lineage>
</organism>
<sequence length="482" mass="53080">MKKSIETPLLLNTKQSQEEDKEKIRWEKMKKVASMAAPMVAVNMSQYLLQATSTMIVGHRSELALAGIALGSSFANVTGFGVLFGLSGSLETLCGQAYGAKQYHKLGSYTFTSIVFLLIISVPISILWMFMNQILLLLHQDPQIAELAGVYCLWLVPALFGYSVLESLVRYFQSQSLIYPMVLSSLAALSFHVPLCWLMVHKFDFGAKGAAASIGISYWLNAVFLWVYMKRSSRCVETRIYMSKDVFVHTNIFFQFAIPSAMMCCLEWLAFEVITLLSGLLPNSKLETSVISICLTTSSLHYNLVNGIGDAASTNVANELGAGNPRGARDSAAAAIIIAAVESVIVSSSLFLSRSVWPYAYSNVEEVISYVTDITPILCISILMDSFLTVLSGIVRGTGWQKIGAYVNITSYYVIGIPVGLLLCFHLHFNGKGLWAGLVTGSTLQTLILFLVIGFTNWSKEAIKARERIGDEKVWRHDSLLN</sequence>
<comment type="similarity">
    <text evidence="2 7">Belongs to the multi antimicrobial extrusion (MATE) (TC 2.A.66.1) family.</text>
</comment>
<dbReference type="ExpressionAtlas" id="A0A178WEJ3">
    <property type="expression patterns" value="baseline and differential"/>
</dbReference>
<dbReference type="EMBL" id="LUHQ01000001">
    <property type="protein sequence ID" value="OAP16837.1"/>
    <property type="molecule type" value="Genomic_DNA"/>
</dbReference>
<feature type="transmembrane region" description="Helical" evidence="7">
    <location>
        <begin position="106"/>
        <end position="131"/>
    </location>
</feature>
<dbReference type="AlphaFoldDB" id="A0A178WEJ3"/>